<keyword evidence="9" id="KW-0482">Metalloprotease</keyword>
<dbReference type="GO" id="GO:0005615">
    <property type="term" value="C:extracellular space"/>
    <property type="evidence" value="ECO:0007669"/>
    <property type="project" value="TreeGrafter"/>
</dbReference>
<dbReference type="GO" id="GO:0004181">
    <property type="term" value="F:metallocarboxypeptidase activity"/>
    <property type="evidence" value="ECO:0007669"/>
    <property type="project" value="InterPro"/>
</dbReference>
<feature type="active site" description="Proton donor/acceptor" evidence="10">
    <location>
        <position position="148"/>
    </location>
</feature>
<gene>
    <name evidence="13" type="primary">LOC113426373</name>
</gene>
<keyword evidence="5" id="KW-0479">Metal-binding</keyword>
<dbReference type="PANTHER" id="PTHR11705:SF94">
    <property type="entry name" value="CARBOXYPEPTIDASE A1"/>
    <property type="match status" value="1"/>
</dbReference>
<dbReference type="PROSITE" id="PS00133">
    <property type="entry name" value="CARBOXYPEPT_ZN_2"/>
    <property type="match status" value="1"/>
</dbReference>
<dbReference type="SUPFAM" id="SSF53187">
    <property type="entry name" value="Zn-dependent exopeptidases"/>
    <property type="match status" value="1"/>
</dbReference>
<dbReference type="GO" id="GO:0008270">
    <property type="term" value="F:zinc ion binding"/>
    <property type="evidence" value="ECO:0007669"/>
    <property type="project" value="InterPro"/>
</dbReference>
<protein>
    <submittedName>
        <fullName evidence="13">Carboxypeptidase A1-like</fullName>
    </submittedName>
</protein>
<dbReference type="PANTHER" id="PTHR11705">
    <property type="entry name" value="PROTEASE FAMILY M14 CARBOXYPEPTIDASE A,B"/>
    <property type="match status" value="1"/>
</dbReference>
<proteinExistence type="inferred from homology"/>
<feature type="non-terminal residue" evidence="13">
    <location>
        <position position="1"/>
    </location>
</feature>
<dbReference type="Proteomes" id="UP000504612">
    <property type="component" value="Unplaced"/>
</dbReference>
<evidence type="ECO:0000256" key="10">
    <source>
        <dbReference type="PROSITE-ProRule" id="PRU01379"/>
    </source>
</evidence>
<keyword evidence="3" id="KW-0121">Carboxypeptidase</keyword>
<evidence type="ECO:0000256" key="8">
    <source>
        <dbReference type="ARBA" id="ARBA00022833"/>
    </source>
</evidence>
<evidence type="ECO:0000256" key="7">
    <source>
        <dbReference type="ARBA" id="ARBA00022801"/>
    </source>
</evidence>
<dbReference type="PROSITE" id="PS52035">
    <property type="entry name" value="PEPTIDASE_M14"/>
    <property type="match status" value="1"/>
</dbReference>
<dbReference type="Gene3D" id="3.40.630.10">
    <property type="entry name" value="Zn peptidases"/>
    <property type="match status" value="1"/>
</dbReference>
<evidence type="ECO:0000313" key="12">
    <source>
        <dbReference type="Proteomes" id="UP000504612"/>
    </source>
</evidence>
<organism evidence="12 13">
    <name type="scientific">Notechis scutatus</name>
    <name type="common">mainland tiger snake</name>
    <dbReference type="NCBI Taxonomy" id="8663"/>
    <lineage>
        <taxon>Eukaryota</taxon>
        <taxon>Metazoa</taxon>
        <taxon>Chordata</taxon>
        <taxon>Craniata</taxon>
        <taxon>Vertebrata</taxon>
        <taxon>Euteleostomi</taxon>
        <taxon>Lepidosauria</taxon>
        <taxon>Squamata</taxon>
        <taxon>Bifurcata</taxon>
        <taxon>Unidentata</taxon>
        <taxon>Episquamata</taxon>
        <taxon>Toxicofera</taxon>
        <taxon>Serpentes</taxon>
        <taxon>Colubroidea</taxon>
        <taxon>Elapidae</taxon>
        <taxon>Hydrophiinae</taxon>
        <taxon>Notechis</taxon>
    </lineage>
</organism>
<accession>A0A6J1VX02</accession>
<evidence type="ECO:0000256" key="4">
    <source>
        <dbReference type="ARBA" id="ARBA00022670"/>
    </source>
</evidence>
<evidence type="ECO:0000256" key="1">
    <source>
        <dbReference type="ARBA" id="ARBA00001947"/>
    </source>
</evidence>
<keyword evidence="4" id="KW-0645">Protease</keyword>
<dbReference type="SMART" id="SM00631">
    <property type="entry name" value="Zn_pept"/>
    <property type="match status" value="1"/>
</dbReference>
<dbReference type="GeneID" id="113426373"/>
<sequence length="187" mass="21110">NRMWRKTRSKREGSTCIGVDPNRNWAAGFGGSGASGNPCSETYRGPYAESEPEVKAIVDFVRQHGNIKAFISIHSYSQMLLYPYGYTKEQAADHLELDALAKKAVAALESLHGTKYRYGSIINTIYQASGGTVDWTYDQGIKYSYTFELRDKGRYGFLLPANQILPTAEETWLALRVIMEHTRDHPY</sequence>
<name>A0A6J1VX02_9SAUR</name>
<evidence type="ECO:0000313" key="13">
    <source>
        <dbReference type="RefSeq" id="XP_026544514.1"/>
    </source>
</evidence>
<evidence type="ECO:0000256" key="6">
    <source>
        <dbReference type="ARBA" id="ARBA00022729"/>
    </source>
</evidence>
<dbReference type="AlphaFoldDB" id="A0A6J1VX02"/>
<reference evidence="13" key="1">
    <citation type="submission" date="2025-08" db="UniProtKB">
        <authorList>
            <consortium name="RefSeq"/>
        </authorList>
    </citation>
    <scope>IDENTIFICATION</scope>
</reference>
<evidence type="ECO:0000256" key="3">
    <source>
        <dbReference type="ARBA" id="ARBA00022645"/>
    </source>
</evidence>
<dbReference type="GO" id="GO:0006508">
    <property type="term" value="P:proteolysis"/>
    <property type="evidence" value="ECO:0007669"/>
    <property type="project" value="UniProtKB-KW"/>
</dbReference>
<evidence type="ECO:0000256" key="9">
    <source>
        <dbReference type="ARBA" id="ARBA00023049"/>
    </source>
</evidence>
<keyword evidence="6" id="KW-0732">Signal</keyword>
<keyword evidence="12" id="KW-1185">Reference proteome</keyword>
<dbReference type="InterPro" id="IPR057247">
    <property type="entry name" value="CARBOXYPEPT_ZN_2"/>
</dbReference>
<dbReference type="KEGG" id="nss:113426373"/>
<dbReference type="Pfam" id="PF00246">
    <property type="entry name" value="Peptidase_M14"/>
    <property type="match status" value="1"/>
</dbReference>
<dbReference type="InterPro" id="IPR000834">
    <property type="entry name" value="Peptidase_M14"/>
</dbReference>
<evidence type="ECO:0000259" key="11">
    <source>
        <dbReference type="PROSITE" id="PS52035"/>
    </source>
</evidence>
<keyword evidence="7" id="KW-0378">Hydrolase</keyword>
<dbReference type="RefSeq" id="XP_026544514.1">
    <property type="nucleotide sequence ID" value="XM_026688729.1"/>
</dbReference>
<dbReference type="FunFam" id="3.40.630.10:FF:000084">
    <property type="entry name" value="Carboxypeptidase B2"/>
    <property type="match status" value="1"/>
</dbReference>
<feature type="domain" description="Peptidase M14" evidence="11">
    <location>
        <begin position="1"/>
        <end position="182"/>
    </location>
</feature>
<comment type="cofactor">
    <cofactor evidence="1">
        <name>Zn(2+)</name>
        <dbReference type="ChEBI" id="CHEBI:29105"/>
    </cofactor>
</comment>
<evidence type="ECO:0000256" key="5">
    <source>
        <dbReference type="ARBA" id="ARBA00022723"/>
    </source>
</evidence>
<comment type="similarity">
    <text evidence="2 10">Belongs to the peptidase M14 family.</text>
</comment>
<evidence type="ECO:0000256" key="2">
    <source>
        <dbReference type="ARBA" id="ARBA00005988"/>
    </source>
</evidence>
<keyword evidence="8" id="KW-0862">Zinc</keyword>